<dbReference type="GO" id="GO:0003700">
    <property type="term" value="F:DNA-binding transcription factor activity"/>
    <property type="evidence" value="ECO:0007669"/>
    <property type="project" value="InterPro"/>
</dbReference>
<dbReference type="AlphaFoldDB" id="X1GVR7"/>
<evidence type="ECO:0000256" key="3">
    <source>
        <dbReference type="ARBA" id="ARBA00022833"/>
    </source>
</evidence>
<protein>
    <recommendedName>
        <fullName evidence="8">Ferric uptake regulation protein</fullName>
    </recommendedName>
</protein>
<dbReference type="Gene3D" id="1.10.10.10">
    <property type="entry name" value="Winged helix-like DNA-binding domain superfamily/Winged helix DNA-binding domain"/>
    <property type="match status" value="1"/>
</dbReference>
<dbReference type="PANTHER" id="PTHR33202:SF7">
    <property type="entry name" value="FERRIC UPTAKE REGULATION PROTEIN"/>
    <property type="match status" value="1"/>
</dbReference>
<dbReference type="EMBL" id="BARU01010182">
    <property type="protein sequence ID" value="GAH45719.1"/>
    <property type="molecule type" value="Genomic_DNA"/>
</dbReference>
<sequence>MVLAHMWRHRFKGDVFRWTLTRKAILDLLSSTLKHMSAQEIYDTLLKSYPGIGLSTIYRNLDLLSRMGLVNRLNIGEGKSRYEYRSSEEKAHHHLICTNCGKIIDYSDFLDEELDLVGKIEKKLARKYNFIVKDHNIDFCGLCKDCR</sequence>
<evidence type="ECO:0000256" key="4">
    <source>
        <dbReference type="ARBA" id="ARBA00023015"/>
    </source>
</evidence>
<name>X1GVR7_9ZZZZ</name>
<dbReference type="GO" id="GO:0045892">
    <property type="term" value="P:negative regulation of DNA-templated transcription"/>
    <property type="evidence" value="ECO:0007669"/>
    <property type="project" value="TreeGrafter"/>
</dbReference>
<keyword evidence="6" id="KW-0804">Transcription</keyword>
<evidence type="ECO:0000313" key="7">
    <source>
        <dbReference type="EMBL" id="GAH45719.1"/>
    </source>
</evidence>
<dbReference type="InterPro" id="IPR002481">
    <property type="entry name" value="FUR"/>
</dbReference>
<dbReference type="Gene3D" id="3.30.1490.190">
    <property type="match status" value="1"/>
</dbReference>
<dbReference type="InterPro" id="IPR043135">
    <property type="entry name" value="Fur_C"/>
</dbReference>
<proteinExistence type="inferred from homology"/>
<dbReference type="SUPFAM" id="SSF46785">
    <property type="entry name" value="Winged helix' DNA-binding domain"/>
    <property type="match status" value="1"/>
</dbReference>
<dbReference type="Pfam" id="PF01475">
    <property type="entry name" value="FUR"/>
    <property type="match status" value="1"/>
</dbReference>
<dbReference type="GO" id="GO:0000976">
    <property type="term" value="F:transcription cis-regulatory region binding"/>
    <property type="evidence" value="ECO:0007669"/>
    <property type="project" value="TreeGrafter"/>
</dbReference>
<evidence type="ECO:0000256" key="2">
    <source>
        <dbReference type="ARBA" id="ARBA00022491"/>
    </source>
</evidence>
<dbReference type="CDD" id="cd07153">
    <property type="entry name" value="Fur_like"/>
    <property type="match status" value="1"/>
</dbReference>
<dbReference type="InterPro" id="IPR036388">
    <property type="entry name" value="WH-like_DNA-bd_sf"/>
</dbReference>
<keyword evidence="2" id="KW-0678">Repressor</keyword>
<evidence type="ECO:0000256" key="6">
    <source>
        <dbReference type="ARBA" id="ARBA00023163"/>
    </source>
</evidence>
<reference evidence="7" key="1">
    <citation type="journal article" date="2014" name="Front. Microbiol.">
        <title>High frequency of phylogenetically diverse reductive dehalogenase-homologous genes in deep subseafloor sedimentary metagenomes.</title>
        <authorList>
            <person name="Kawai M."/>
            <person name="Futagami T."/>
            <person name="Toyoda A."/>
            <person name="Takaki Y."/>
            <person name="Nishi S."/>
            <person name="Hori S."/>
            <person name="Arai W."/>
            <person name="Tsubouchi T."/>
            <person name="Morono Y."/>
            <person name="Uchiyama I."/>
            <person name="Ito T."/>
            <person name="Fujiyama A."/>
            <person name="Inagaki F."/>
            <person name="Takami H."/>
        </authorList>
    </citation>
    <scope>NUCLEOTIDE SEQUENCE</scope>
    <source>
        <strain evidence="7">Expedition CK06-06</strain>
    </source>
</reference>
<dbReference type="GO" id="GO:1900376">
    <property type="term" value="P:regulation of secondary metabolite biosynthetic process"/>
    <property type="evidence" value="ECO:0007669"/>
    <property type="project" value="TreeGrafter"/>
</dbReference>
<dbReference type="PANTHER" id="PTHR33202">
    <property type="entry name" value="ZINC UPTAKE REGULATION PROTEIN"/>
    <property type="match status" value="1"/>
</dbReference>
<evidence type="ECO:0000256" key="1">
    <source>
        <dbReference type="ARBA" id="ARBA00007957"/>
    </source>
</evidence>
<comment type="similarity">
    <text evidence="1">Belongs to the Fur family.</text>
</comment>
<evidence type="ECO:0000256" key="5">
    <source>
        <dbReference type="ARBA" id="ARBA00023125"/>
    </source>
</evidence>
<dbReference type="InterPro" id="IPR036390">
    <property type="entry name" value="WH_DNA-bd_sf"/>
</dbReference>
<keyword evidence="3" id="KW-0862">Zinc</keyword>
<keyword evidence="4" id="KW-0805">Transcription regulation</keyword>
<accession>X1GVR7</accession>
<organism evidence="7">
    <name type="scientific">marine sediment metagenome</name>
    <dbReference type="NCBI Taxonomy" id="412755"/>
    <lineage>
        <taxon>unclassified sequences</taxon>
        <taxon>metagenomes</taxon>
        <taxon>ecological metagenomes</taxon>
    </lineage>
</organism>
<evidence type="ECO:0008006" key="8">
    <source>
        <dbReference type="Google" id="ProtNLM"/>
    </source>
</evidence>
<keyword evidence="5" id="KW-0238">DNA-binding</keyword>
<dbReference type="GO" id="GO:0008270">
    <property type="term" value="F:zinc ion binding"/>
    <property type="evidence" value="ECO:0007669"/>
    <property type="project" value="TreeGrafter"/>
</dbReference>
<gene>
    <name evidence="7" type="ORF">S03H2_19493</name>
</gene>
<comment type="caution">
    <text evidence="7">The sequence shown here is derived from an EMBL/GenBank/DDBJ whole genome shotgun (WGS) entry which is preliminary data.</text>
</comment>